<protein>
    <submittedName>
        <fullName evidence="3">Vacuolar protein sorting-associated protein 3</fullName>
    </submittedName>
</protein>
<name>A0ABR4NV73_9SACH</name>
<dbReference type="InterPro" id="IPR036322">
    <property type="entry name" value="WD40_repeat_dom_sf"/>
</dbReference>
<evidence type="ECO:0000259" key="2">
    <source>
        <dbReference type="PROSITE" id="PS50219"/>
    </source>
</evidence>
<gene>
    <name evidence="3" type="ORF">RNJ44_04499</name>
</gene>
<proteinExistence type="predicted"/>
<dbReference type="EMBL" id="JBEVYD010000005">
    <property type="protein sequence ID" value="KAL3232583.1"/>
    <property type="molecule type" value="Genomic_DNA"/>
</dbReference>
<accession>A0ABR4NV73</accession>
<evidence type="ECO:0000256" key="1">
    <source>
        <dbReference type="SAM" id="MobiDB-lite"/>
    </source>
</evidence>
<feature type="region of interest" description="Disordered" evidence="1">
    <location>
        <begin position="1"/>
        <end position="35"/>
    </location>
</feature>
<organism evidence="3 4">
    <name type="scientific">Nakaseomyces bracarensis</name>
    <dbReference type="NCBI Taxonomy" id="273131"/>
    <lineage>
        <taxon>Eukaryota</taxon>
        <taxon>Fungi</taxon>
        <taxon>Dikarya</taxon>
        <taxon>Ascomycota</taxon>
        <taxon>Saccharomycotina</taxon>
        <taxon>Saccharomycetes</taxon>
        <taxon>Saccharomycetales</taxon>
        <taxon>Saccharomycetaceae</taxon>
        <taxon>Nakaseomyces</taxon>
    </lineage>
</organism>
<reference evidence="3 4" key="1">
    <citation type="submission" date="2024-05" db="EMBL/GenBank/DDBJ databases">
        <title>Long read based assembly of the Candida bracarensis genome reveals expanded adhesin content.</title>
        <authorList>
            <person name="Marcet-Houben M."/>
            <person name="Ksiezopolska E."/>
            <person name="Gabaldon T."/>
        </authorList>
    </citation>
    <scope>NUCLEOTIDE SEQUENCE [LARGE SCALE GENOMIC DNA]</scope>
    <source>
        <strain evidence="3 4">CBM6</strain>
    </source>
</reference>
<dbReference type="InterPro" id="IPR032914">
    <property type="entry name" value="Vam6/VPS39/TRAP1"/>
</dbReference>
<evidence type="ECO:0000313" key="3">
    <source>
        <dbReference type="EMBL" id="KAL3232583.1"/>
    </source>
</evidence>
<dbReference type="PROSITE" id="PS50219">
    <property type="entry name" value="CNH"/>
    <property type="match status" value="1"/>
</dbReference>
<evidence type="ECO:0000313" key="4">
    <source>
        <dbReference type="Proteomes" id="UP001623330"/>
    </source>
</evidence>
<dbReference type="PANTHER" id="PTHR12894:SF28">
    <property type="entry name" value="VACUOLAR PROTEIN SORTING-ASSOCIATED PROTEIN 3"/>
    <property type="match status" value="1"/>
</dbReference>
<comment type="caution">
    <text evidence="3">The sequence shown here is derived from an EMBL/GenBank/DDBJ whole genome shotgun (WGS) entry which is preliminary data.</text>
</comment>
<feature type="compositionally biased region" description="Basic and acidic residues" evidence="1">
    <location>
        <begin position="1"/>
        <end position="34"/>
    </location>
</feature>
<feature type="domain" description="CNH" evidence="2">
    <location>
        <begin position="63"/>
        <end position="339"/>
    </location>
</feature>
<keyword evidence="4" id="KW-1185">Reference proteome</keyword>
<dbReference type="Proteomes" id="UP001623330">
    <property type="component" value="Unassembled WGS sequence"/>
</dbReference>
<dbReference type="PANTHER" id="PTHR12894">
    <property type="entry name" value="CNH DOMAIN CONTAINING"/>
    <property type="match status" value="1"/>
</dbReference>
<dbReference type="InterPro" id="IPR001180">
    <property type="entry name" value="CNH_dom"/>
</dbReference>
<sequence>MAHKQEEVDKRHNTIDGYHADNVDRNDIESHPSESCDVSEETSLNFEDGPFEFSAVLKDLPKTTRITCIEADNNHIYLGTNKGQLLHYYEIEGGNFLLISQVPFPSDGNPPIDRIQLLPKIDRALVFSNNILILFLLPELAPCPNVIHLKGILDFDIHSYSKTSEAYRIIASKEDSLKMFKTAGNSITMIKSIDEQKNVQKVRCHENVLLLAKNNEYEIFNLKTQKKVPLFRVTESENNPIQPLMVNFNKKTFIISSGGVNKDDNAMGLVISHNGDITKATLVFEHYPSNIVVHYPYIIVSFSDYEIYIYELRIDDEPKLVQKIKTNGDSNLLLTRSHMKFNVKYSNKKVQEELLDKIRKVPLLPTDNNYGIQREKALATKIIQPVSSILFWNSTKLMTLFTKPFICNINKYEETEIKKIQEYIEHRSSSDIQSTELQVIEVDYLNIFLLLWELLNSDVIDHGILKLWQSKIDIVDIRLLIYLLDFEVYGEIWLFSGLTKMVNKLKMLHLINKCVSKTVIIDEFRDIKTTLEKKGSISGMKMKDLKSTLKTLEIAIFRYELASSRSINMKEYNAHYYPEFIKIIKKESEPDGHNEMLTQIYKLQKDHVQVINLLQADKNISELLTYIYENVSDLPEIFISENLIECLLFIVKNSQFVDSKLITDVFDIMKKSNTDSNLFLEAISSSTSLKVQILEVMGATNVKDEHFLIDYYISKLRDITENEGLMSLFLEYGRDYKLDYNYSKMKIYDFLHFKVSMNKKFFSFCKIFENCKKIINNNAAIINEVFNKLKLFDQEQMILIFMFFGDIHIRKRLWTDKQIEQIFFDYLDFLSIEEILTKDNFMNILAKYLSFPKQVNRIDISVTFLLRNQWLYKKDGAIIKEILKNIPTNFPLNVLTDIITHIFMDYEIEWTDLEVQKALLKCELKNHNNVLGEFIDTTLRKPK</sequence>
<dbReference type="SUPFAM" id="SSF50978">
    <property type="entry name" value="WD40 repeat-like"/>
    <property type="match status" value="1"/>
</dbReference>